<name>A0A1M5ZTG2_9VIBR</name>
<dbReference type="SUPFAM" id="SSF52777">
    <property type="entry name" value="CoA-dependent acyltransferases"/>
    <property type="match status" value="2"/>
</dbReference>
<evidence type="ECO:0000259" key="4">
    <source>
        <dbReference type="PROSITE" id="PS50075"/>
    </source>
</evidence>
<dbReference type="PANTHER" id="PTHR45527:SF1">
    <property type="entry name" value="FATTY ACID SYNTHASE"/>
    <property type="match status" value="1"/>
</dbReference>
<dbReference type="Proteomes" id="UP000184608">
    <property type="component" value="Unassembled WGS sequence"/>
</dbReference>
<dbReference type="Pfam" id="PF00550">
    <property type="entry name" value="PP-binding"/>
    <property type="match status" value="1"/>
</dbReference>
<dbReference type="InterPro" id="IPR042099">
    <property type="entry name" value="ANL_N_sf"/>
</dbReference>
<dbReference type="PANTHER" id="PTHR45527">
    <property type="entry name" value="NONRIBOSOMAL PEPTIDE SYNTHETASE"/>
    <property type="match status" value="1"/>
</dbReference>
<evidence type="ECO:0000256" key="2">
    <source>
        <dbReference type="ARBA" id="ARBA00022553"/>
    </source>
</evidence>
<keyword evidence="6" id="KW-1185">Reference proteome</keyword>
<feature type="region of interest" description="Disordered" evidence="3">
    <location>
        <begin position="19"/>
        <end position="45"/>
    </location>
</feature>
<dbReference type="CDD" id="cd05930">
    <property type="entry name" value="A_NRPS"/>
    <property type="match status" value="1"/>
</dbReference>
<dbReference type="Gene3D" id="3.40.50.12780">
    <property type="entry name" value="N-terminal domain of ligase-like"/>
    <property type="match status" value="1"/>
</dbReference>
<dbReference type="InterPro" id="IPR036736">
    <property type="entry name" value="ACP-like_sf"/>
</dbReference>
<dbReference type="GO" id="GO:0043041">
    <property type="term" value="P:amino acid activation for nonribosomal peptide biosynthetic process"/>
    <property type="evidence" value="ECO:0007669"/>
    <property type="project" value="TreeGrafter"/>
</dbReference>
<organism evidence="5 6">
    <name type="scientific">Vibrio aerogenes CECT 7868</name>
    <dbReference type="NCBI Taxonomy" id="1216006"/>
    <lineage>
        <taxon>Bacteria</taxon>
        <taxon>Pseudomonadati</taxon>
        <taxon>Pseudomonadota</taxon>
        <taxon>Gammaproteobacteria</taxon>
        <taxon>Vibrionales</taxon>
        <taxon>Vibrionaceae</taxon>
        <taxon>Vibrio</taxon>
    </lineage>
</organism>
<protein>
    <submittedName>
        <fullName evidence="5">Linear gramicidin synthase subunit B</fullName>
    </submittedName>
</protein>
<dbReference type="Pfam" id="PF00668">
    <property type="entry name" value="Condensation"/>
    <property type="match status" value="1"/>
</dbReference>
<dbReference type="InterPro" id="IPR001242">
    <property type="entry name" value="Condensation_dom"/>
</dbReference>
<dbReference type="NCBIfam" id="TIGR01733">
    <property type="entry name" value="AA-adenyl-dom"/>
    <property type="match status" value="1"/>
</dbReference>
<gene>
    <name evidence="5" type="primary">lgrB_2</name>
    <name evidence="5" type="ORF">VA7868_03182</name>
</gene>
<keyword evidence="1" id="KW-0596">Phosphopantetheine</keyword>
<proteinExistence type="predicted"/>
<dbReference type="Gene3D" id="3.30.300.30">
    <property type="match status" value="1"/>
</dbReference>
<sequence>MSQNLQDILKSGGLEALKKMARKRKERDGSASAEHSPLRSVTRCPDPQRVSFPLSNAQQSLWILDQYLDDRRAYNNPVAIRCEMKQPLDAAVMKRAFQFLIQRYDILRTTFHLQDGEIRQQVSAAIGTPFQYEDISHLSGPALDAYIRAQAKASCHQTFDLEKGPLLDYKLLGAGEKTYIILLTFHHIISDGWTVHVFFQRLMESYFQLLGGMTPAVSPDELQFTDYALAEAQWINDGAYQKELDFWQQRLAGASGRSALVTDHPRPQTMTTTGGQRSILLDHAFCQRMQSFAAHHQATVFHLILAAYQVMLHKYSGQNEVIVGVPFANRNHPATKEMPGLFMNTLPLRFDVKSRDTLLHVLEAAKKESEATAAHQDIPLNMILDAIHYQREPQVNPLYQAVLSYQVYPQARANPWFTFRPLKVDYGFAKVDLNLWVEEVDDDLLLTMNYNKALFEAHTIERMLTHLQMILQAMTDEPDCTIAGLSLLSEAEKQRYLEKRPSEQTPQLPVHQQFEQQVQQMPEATAVRCESRTLSYQALNHRANSVAHRLLAHGLQGGDRVAIVMDKSEHYLVAVLAVLKAGGCFVPVDLKLPVQRQQQMLAQAEVTVILTDGSAPETDIAQINCRECEDGHLQQSLPNPQVAIAPDALAYIMFTSGSTGTPKGVCIGHAQLSHYCQAIAPVLNQDAGARYGMFSAFTTDLAYTMVFPALTQQGVLEIITPAQLEDPQALQACLASEPLDCMKITPGHLGAFLAASGAEDFLPRKLLVLGGERLRRSLIETVRSLNPACRIVNHYGPTESAVGVCACEVPSSLPELWGDVLPVGQPLNGSEILLLDEAMQPVADGIPGEIYIGGPQLAQGYAGLTAQTAERFVPHPWAEQARLYRSGDKGRRLSDGSIAFLGRLDRQCKVRGFRVELAEIESAMHQIPGIAQAAVCQWPSPVDATESVLVAYWCGDETVQPMLEMKLQSVLPHYMQPDQLIRLPALPLGASGKVDYRQLPAPERAEENNTPAKVDLTSETAQTVSALYAQALNRSAVDPLASFMALGGNSIIALKLVIEINKAFGCSLSLGVFVQHSSVTAMSAWLDQQDQDKPEQPASLVQLREGPAGGPVFLLVHPAGGNVMCYNKLAEALGAECSVYGIQVAEFATTQDYNHDIAQLAAHYLKDAESVMHSPRLVIGGWSLGATIAFEMAAQFAERTGKSPDILVLDQPAPQARLDDALAMTESERLAYFAYKVGLFTGRKSHLSGDALAAMTELQQAACFLEEFRQAGLVPDNITAEHFRYFLRILRAHIAATDRYPGRPYPGRVVIAEAESLLEGRIRHAEPGLGWHTFTPQPVTVLPAQGNHISMMTSPYIEQLAATLRNVWL</sequence>
<dbReference type="InterPro" id="IPR023213">
    <property type="entry name" value="CAT-like_dom_sf"/>
</dbReference>
<dbReference type="InterPro" id="IPR009081">
    <property type="entry name" value="PP-bd_ACP"/>
</dbReference>
<dbReference type="RefSeq" id="WP_217653316.1">
    <property type="nucleotide sequence ID" value="NZ_FQXZ01000036.1"/>
</dbReference>
<evidence type="ECO:0000313" key="6">
    <source>
        <dbReference type="Proteomes" id="UP000184608"/>
    </source>
</evidence>
<dbReference type="InterPro" id="IPR020806">
    <property type="entry name" value="PKS_PP-bd"/>
</dbReference>
<dbReference type="GO" id="GO:0044550">
    <property type="term" value="P:secondary metabolite biosynthetic process"/>
    <property type="evidence" value="ECO:0007669"/>
    <property type="project" value="TreeGrafter"/>
</dbReference>
<evidence type="ECO:0000313" key="5">
    <source>
        <dbReference type="EMBL" id="SHI27379.1"/>
    </source>
</evidence>
<dbReference type="Pfam" id="PF00975">
    <property type="entry name" value="Thioesterase"/>
    <property type="match status" value="1"/>
</dbReference>
<dbReference type="EMBL" id="FQXZ01000036">
    <property type="protein sequence ID" value="SHI27379.1"/>
    <property type="molecule type" value="Genomic_DNA"/>
</dbReference>
<evidence type="ECO:0000256" key="3">
    <source>
        <dbReference type="SAM" id="MobiDB-lite"/>
    </source>
</evidence>
<dbReference type="InterPro" id="IPR020845">
    <property type="entry name" value="AMP-binding_CS"/>
</dbReference>
<dbReference type="PROSITE" id="PS50075">
    <property type="entry name" value="CARRIER"/>
    <property type="match status" value="1"/>
</dbReference>
<accession>A0A1M5ZTG2</accession>
<dbReference type="InterPro" id="IPR010071">
    <property type="entry name" value="AA_adenyl_dom"/>
</dbReference>
<dbReference type="InterPro" id="IPR045851">
    <property type="entry name" value="AMP-bd_C_sf"/>
</dbReference>
<dbReference type="Gene3D" id="1.10.1200.10">
    <property type="entry name" value="ACP-like"/>
    <property type="match status" value="1"/>
</dbReference>
<dbReference type="InterPro" id="IPR000873">
    <property type="entry name" value="AMP-dep_synth/lig_dom"/>
</dbReference>
<evidence type="ECO:0000256" key="1">
    <source>
        <dbReference type="ARBA" id="ARBA00022450"/>
    </source>
</evidence>
<dbReference type="Pfam" id="PF13193">
    <property type="entry name" value="AMP-binding_C"/>
    <property type="match status" value="1"/>
</dbReference>
<dbReference type="InterPro" id="IPR025110">
    <property type="entry name" value="AMP-bd_C"/>
</dbReference>
<dbReference type="SUPFAM" id="SSF47336">
    <property type="entry name" value="ACP-like"/>
    <property type="match status" value="1"/>
</dbReference>
<dbReference type="Pfam" id="PF00501">
    <property type="entry name" value="AMP-binding"/>
    <property type="match status" value="1"/>
</dbReference>
<dbReference type="GO" id="GO:0003824">
    <property type="term" value="F:catalytic activity"/>
    <property type="evidence" value="ECO:0007669"/>
    <property type="project" value="InterPro"/>
</dbReference>
<dbReference type="PROSITE" id="PS00455">
    <property type="entry name" value="AMP_BINDING"/>
    <property type="match status" value="1"/>
</dbReference>
<dbReference type="SUPFAM" id="SSF56801">
    <property type="entry name" value="Acetyl-CoA synthetase-like"/>
    <property type="match status" value="1"/>
</dbReference>
<dbReference type="InterPro" id="IPR029058">
    <property type="entry name" value="AB_hydrolase_fold"/>
</dbReference>
<dbReference type="Gene3D" id="3.40.50.1820">
    <property type="entry name" value="alpha/beta hydrolase"/>
    <property type="match status" value="1"/>
</dbReference>
<dbReference type="SMART" id="SM00823">
    <property type="entry name" value="PKS_PP"/>
    <property type="match status" value="1"/>
</dbReference>
<dbReference type="InterPro" id="IPR001031">
    <property type="entry name" value="Thioesterase"/>
</dbReference>
<keyword evidence="2" id="KW-0597">Phosphoprotein</keyword>
<reference evidence="5 6" key="1">
    <citation type="submission" date="2016-11" db="EMBL/GenBank/DDBJ databases">
        <authorList>
            <person name="Jaros S."/>
            <person name="Januszkiewicz K."/>
            <person name="Wedrychowicz H."/>
        </authorList>
    </citation>
    <scope>NUCLEOTIDE SEQUENCE [LARGE SCALE GENOMIC DNA]</scope>
    <source>
        <strain evidence="5 6">CECT 7868</strain>
    </source>
</reference>
<dbReference type="GO" id="GO:0031177">
    <property type="term" value="F:phosphopantetheine binding"/>
    <property type="evidence" value="ECO:0007669"/>
    <property type="project" value="InterPro"/>
</dbReference>
<dbReference type="Gene3D" id="3.30.559.10">
    <property type="entry name" value="Chloramphenicol acetyltransferase-like domain"/>
    <property type="match status" value="1"/>
</dbReference>
<dbReference type="SUPFAM" id="SSF53474">
    <property type="entry name" value="alpha/beta-Hydrolases"/>
    <property type="match status" value="1"/>
</dbReference>
<dbReference type="Gene3D" id="3.30.559.30">
    <property type="entry name" value="Nonribosomal peptide synthetase, condensation domain"/>
    <property type="match status" value="1"/>
</dbReference>
<feature type="domain" description="Carrier" evidence="4">
    <location>
        <begin position="1015"/>
        <end position="1090"/>
    </location>
</feature>
<dbReference type="FunFam" id="3.40.50.980:FF:000001">
    <property type="entry name" value="Non-ribosomal peptide synthetase"/>
    <property type="match status" value="1"/>
</dbReference>
<dbReference type="GO" id="GO:0005737">
    <property type="term" value="C:cytoplasm"/>
    <property type="evidence" value="ECO:0007669"/>
    <property type="project" value="TreeGrafter"/>
</dbReference>
<dbReference type="STRING" id="1216006.VA7868_03182"/>
<dbReference type="CDD" id="cd19531">
    <property type="entry name" value="LCL_NRPS-like"/>
    <property type="match status" value="1"/>
</dbReference>